<dbReference type="Gene3D" id="2.30.29.30">
    <property type="entry name" value="Pleckstrin-homology domain (PH domain)/Phosphotyrosine-binding domain (PTB)"/>
    <property type="match status" value="1"/>
</dbReference>
<keyword evidence="3" id="KW-1185">Reference proteome</keyword>
<feature type="compositionally biased region" description="Basic and acidic residues" evidence="1">
    <location>
        <begin position="102"/>
        <end position="115"/>
    </location>
</feature>
<dbReference type="Proteomes" id="UP000270094">
    <property type="component" value="Unassembled WGS sequence"/>
</dbReference>
<reference evidence="2 3" key="1">
    <citation type="submission" date="2018-11" db="EMBL/GenBank/DDBJ databases">
        <authorList>
            <consortium name="Pathogen Informatics"/>
        </authorList>
    </citation>
    <scope>NUCLEOTIDE SEQUENCE [LARGE SCALE GENOMIC DNA]</scope>
</reference>
<sequence>MLREDQIYGLWFFSTEDCSRLYSLLKKLQEEIRSGKIPTPPTNEEAGASSVPQSVAPPNESNQLLDLLKSAQPTPSTQMKSVEVNNRDNHFSTTHPTSSSQEKADKEKLKPKDDD</sequence>
<dbReference type="InterPro" id="IPR011993">
    <property type="entry name" value="PH-like_dom_sf"/>
</dbReference>
<feature type="non-terminal residue" evidence="2">
    <location>
        <position position="115"/>
    </location>
</feature>
<dbReference type="EMBL" id="UYYB01020170">
    <property type="protein sequence ID" value="VDM71380.1"/>
    <property type="molecule type" value="Genomic_DNA"/>
</dbReference>
<evidence type="ECO:0000313" key="2">
    <source>
        <dbReference type="EMBL" id="VDM71380.1"/>
    </source>
</evidence>
<protein>
    <recommendedName>
        <fullName evidence="4">mRNA-decapping enzyme C-terminal domain-containing protein</fullName>
    </recommendedName>
</protein>
<organism evidence="2 3">
    <name type="scientific">Strongylus vulgaris</name>
    <name type="common">Blood worm</name>
    <dbReference type="NCBI Taxonomy" id="40348"/>
    <lineage>
        <taxon>Eukaryota</taxon>
        <taxon>Metazoa</taxon>
        <taxon>Ecdysozoa</taxon>
        <taxon>Nematoda</taxon>
        <taxon>Chromadorea</taxon>
        <taxon>Rhabditida</taxon>
        <taxon>Rhabditina</taxon>
        <taxon>Rhabditomorpha</taxon>
        <taxon>Strongyloidea</taxon>
        <taxon>Strongylidae</taxon>
        <taxon>Strongylus</taxon>
    </lineage>
</organism>
<accession>A0A3P7IEM6</accession>
<feature type="compositionally biased region" description="Polar residues" evidence="1">
    <location>
        <begin position="71"/>
        <end position="84"/>
    </location>
</feature>
<feature type="region of interest" description="Disordered" evidence="1">
    <location>
        <begin position="35"/>
        <end position="115"/>
    </location>
</feature>
<feature type="compositionally biased region" description="Polar residues" evidence="1">
    <location>
        <begin position="91"/>
        <end position="101"/>
    </location>
</feature>
<name>A0A3P7IEM6_STRVU</name>
<evidence type="ECO:0000313" key="3">
    <source>
        <dbReference type="Proteomes" id="UP000270094"/>
    </source>
</evidence>
<evidence type="ECO:0008006" key="4">
    <source>
        <dbReference type="Google" id="ProtNLM"/>
    </source>
</evidence>
<dbReference type="SUPFAM" id="SSF50729">
    <property type="entry name" value="PH domain-like"/>
    <property type="match status" value="1"/>
</dbReference>
<evidence type="ECO:0000256" key="1">
    <source>
        <dbReference type="SAM" id="MobiDB-lite"/>
    </source>
</evidence>
<proteinExistence type="predicted"/>
<gene>
    <name evidence="2" type="ORF">SVUK_LOCUS6378</name>
</gene>
<dbReference type="OrthoDB" id="440673at2759"/>
<dbReference type="AlphaFoldDB" id="A0A3P7IEM6"/>